<evidence type="ECO:0000256" key="1">
    <source>
        <dbReference type="SAM" id="MobiDB-lite"/>
    </source>
</evidence>
<protein>
    <submittedName>
        <fullName evidence="2">Uncharacterized protein</fullName>
    </submittedName>
</protein>
<comment type="caution">
    <text evidence="2">The sequence shown here is derived from an EMBL/GenBank/DDBJ whole genome shotgun (WGS) entry which is preliminary data.</text>
</comment>
<feature type="region of interest" description="Disordered" evidence="1">
    <location>
        <begin position="237"/>
        <end position="291"/>
    </location>
</feature>
<reference evidence="2 3" key="1">
    <citation type="submission" date="2024-02" db="EMBL/GenBank/DDBJ databases">
        <authorList>
            <person name="Chen Y."/>
            <person name="Shah S."/>
            <person name="Dougan E. K."/>
            <person name="Thang M."/>
            <person name="Chan C."/>
        </authorList>
    </citation>
    <scope>NUCLEOTIDE SEQUENCE [LARGE SCALE GENOMIC DNA]</scope>
</reference>
<keyword evidence="3" id="KW-1185">Reference proteome</keyword>
<feature type="compositionally biased region" description="Low complexity" evidence="1">
    <location>
        <begin position="313"/>
        <end position="323"/>
    </location>
</feature>
<evidence type="ECO:0000313" key="3">
    <source>
        <dbReference type="Proteomes" id="UP001642484"/>
    </source>
</evidence>
<sequence length="1089" mass="120543">MGRATDVIQKVQAGPWSAENKVALTQSVNEAFLKGGSKKTSCREKQTCFNFGAYLTKKDLEQLRGQSAAAMKLDIVTNRMVRIGLHLPTEQTSGHILQTAAACGLQLQVGKQSVEMLGSMKKMLKSKVKKLKAQDGAGQLQKIEHVVKYPSEPSASMIESLYDQDDKPEKLDGQVCQSAEATCAGSQPMGNMQPQMMEMFQMFQTFQQMQHMVNQAGGSGSSGSQQKTEEGLAGLQIFSDGKGKKREFATPPSAAKIGDSPPSNDPKRSDSQEESREKAPAVLSLPHLPPPLPVEEQAALVASATRERLKAKAAAEAAAGTQEAKPRAKAKGKAGAKAKSKAKSKAKATSKKNATRDHAEAPVAEAEDGEDKKPSAKKATKMEDRKIWGKGENPPVMEKGAKTTYYRGGKVHRNSDAFRVFKQAQDRCDRKIKIDPNDIEGCWKKALSVIDAFEDAEDAVREHGLPEAISRQTLKRTRASALPKDTPLGPVFKDVEVTTHTNNTMKVPCVSPLPLLWHSVRSRPSFSEWFWEKAQNSNISTPLRVALYCDEVLPGDALKATNHRKMVCWYWTILEYGHHCSREELWTHLLTLRTVHVKKIAGGYSQLFRRVVELFHTAPFDPKLGVSLHFHGVGDRYVFLSVGQLVADEVALRQAWSVKGSAGTLCCLFCQSVCNYHVDLDFNSRGELVPSYIRSLRAARQHTDESVKEAAVMLNAQRAILNKTQFDGLEKSVELTWCEEGALYDPQFWNMVKGPVSMTSFDWMHCYFVNGSWSSEAGLLLDVLRAEHGPGGLAQYMDNFQWPQKVSSRSLTGQKAVQAHKSGPLSCSASEGLALYPMIRSMLVELFPSPTAGSSDAIGSYFALCKVLDLLVESRCRGVSPFELNQSIERHLEMRLKAYSHKAFHLPRALHKNKILLSCWALERKRRELKKHENAATNANKKISWERGLLQEAVLTQFLELQNWDPKEGVILTNPHEASTELLNFVVGFLGLAPADQLEVLVATSALCDHEQIGKGDVVVSKMNFVGEVWFHMRARSQQVTGFYTVLSKWESLGGNRFRVCNDPSIVLTTELVKSLPSRKESDLALVAP</sequence>
<name>A0ABP0SIF1_9DINO</name>
<dbReference type="EMBL" id="CAXAMN010027639">
    <property type="protein sequence ID" value="CAK9111964.1"/>
    <property type="molecule type" value="Genomic_DNA"/>
</dbReference>
<gene>
    <name evidence="2" type="ORF">CCMP2556_LOCUS51929</name>
</gene>
<feature type="compositionally biased region" description="Basic residues" evidence="1">
    <location>
        <begin position="327"/>
        <end position="350"/>
    </location>
</feature>
<accession>A0ABP0SIF1</accession>
<dbReference type="Proteomes" id="UP001642484">
    <property type="component" value="Unassembled WGS sequence"/>
</dbReference>
<proteinExistence type="predicted"/>
<feature type="compositionally biased region" description="Basic and acidic residues" evidence="1">
    <location>
        <begin position="370"/>
        <end position="389"/>
    </location>
</feature>
<evidence type="ECO:0000313" key="2">
    <source>
        <dbReference type="EMBL" id="CAK9111964.1"/>
    </source>
</evidence>
<feature type="region of interest" description="Disordered" evidence="1">
    <location>
        <begin position="313"/>
        <end position="400"/>
    </location>
</feature>
<feature type="compositionally biased region" description="Basic and acidic residues" evidence="1">
    <location>
        <begin position="265"/>
        <end position="279"/>
    </location>
</feature>
<organism evidence="2 3">
    <name type="scientific">Durusdinium trenchii</name>
    <dbReference type="NCBI Taxonomy" id="1381693"/>
    <lineage>
        <taxon>Eukaryota</taxon>
        <taxon>Sar</taxon>
        <taxon>Alveolata</taxon>
        <taxon>Dinophyceae</taxon>
        <taxon>Suessiales</taxon>
        <taxon>Symbiodiniaceae</taxon>
        <taxon>Durusdinium</taxon>
    </lineage>
</organism>